<dbReference type="GeneID" id="25283457"/>
<organism evidence="2 3">
    <name type="scientific">Exophiala aquamarina CBS 119918</name>
    <dbReference type="NCBI Taxonomy" id="1182545"/>
    <lineage>
        <taxon>Eukaryota</taxon>
        <taxon>Fungi</taxon>
        <taxon>Dikarya</taxon>
        <taxon>Ascomycota</taxon>
        <taxon>Pezizomycotina</taxon>
        <taxon>Eurotiomycetes</taxon>
        <taxon>Chaetothyriomycetidae</taxon>
        <taxon>Chaetothyriales</taxon>
        <taxon>Herpotrichiellaceae</taxon>
        <taxon>Exophiala</taxon>
    </lineage>
</organism>
<protein>
    <submittedName>
        <fullName evidence="2">Uncharacterized protein</fullName>
    </submittedName>
</protein>
<dbReference type="Proteomes" id="UP000027920">
    <property type="component" value="Unassembled WGS sequence"/>
</dbReference>
<evidence type="ECO:0000256" key="1">
    <source>
        <dbReference type="SAM" id="Phobius"/>
    </source>
</evidence>
<keyword evidence="1" id="KW-1133">Transmembrane helix</keyword>
<keyword evidence="3" id="KW-1185">Reference proteome</keyword>
<proteinExistence type="predicted"/>
<feature type="transmembrane region" description="Helical" evidence="1">
    <location>
        <begin position="72"/>
        <end position="92"/>
    </location>
</feature>
<keyword evidence="1" id="KW-0472">Membrane</keyword>
<comment type="caution">
    <text evidence="2">The sequence shown here is derived from an EMBL/GenBank/DDBJ whole genome shotgun (WGS) entry which is preliminary data.</text>
</comment>
<evidence type="ECO:0000313" key="2">
    <source>
        <dbReference type="EMBL" id="KEF55794.1"/>
    </source>
</evidence>
<accession>A0A072P6S6</accession>
<dbReference type="AlphaFoldDB" id="A0A072P6S6"/>
<gene>
    <name evidence="2" type="ORF">A1O9_08545</name>
</gene>
<dbReference type="OrthoDB" id="4146226at2759"/>
<reference evidence="2 3" key="1">
    <citation type="submission" date="2013-03" db="EMBL/GenBank/DDBJ databases">
        <title>The Genome Sequence of Exophiala aquamarina CBS 119918.</title>
        <authorList>
            <consortium name="The Broad Institute Genomics Platform"/>
            <person name="Cuomo C."/>
            <person name="de Hoog S."/>
            <person name="Gorbushina A."/>
            <person name="Walker B."/>
            <person name="Young S.K."/>
            <person name="Zeng Q."/>
            <person name="Gargeya S."/>
            <person name="Fitzgerald M."/>
            <person name="Haas B."/>
            <person name="Abouelleil A."/>
            <person name="Allen A.W."/>
            <person name="Alvarado L."/>
            <person name="Arachchi H.M."/>
            <person name="Berlin A.M."/>
            <person name="Chapman S.B."/>
            <person name="Gainer-Dewar J."/>
            <person name="Goldberg J."/>
            <person name="Griggs A."/>
            <person name="Gujja S."/>
            <person name="Hansen M."/>
            <person name="Howarth C."/>
            <person name="Imamovic A."/>
            <person name="Ireland A."/>
            <person name="Larimer J."/>
            <person name="McCowan C."/>
            <person name="Murphy C."/>
            <person name="Pearson M."/>
            <person name="Poon T.W."/>
            <person name="Priest M."/>
            <person name="Roberts A."/>
            <person name="Saif S."/>
            <person name="Shea T."/>
            <person name="Sisk P."/>
            <person name="Sykes S."/>
            <person name="Wortman J."/>
            <person name="Nusbaum C."/>
            <person name="Birren B."/>
        </authorList>
    </citation>
    <scope>NUCLEOTIDE SEQUENCE [LARGE SCALE GENOMIC DNA]</scope>
    <source>
        <strain evidence="2 3">CBS 119918</strain>
    </source>
</reference>
<name>A0A072P6S6_9EURO</name>
<sequence>MTLYYTDNNALSDMVHWVNESTSLWRVAPLSYSWTFVDSGVPEEEWREGLADNATVFRWQSMSKVGGLPLNTFVYLMITIAVIIFLIWSGNVEKIILAVNRRHFNHAPNIHQASTEDHAFRRGLVRHYPPRSEEPPFLSHAETVENLRGADITSDDIRDCQSIIRKVYALKVDAYNARDAYAASQLLVAEMRRKENAGLTEIQSIVEEWASDQPQWKAEEWKKVCEIRNRMRAIPGLQPLPGTQFDTIEEARTR</sequence>
<dbReference type="EMBL" id="AMGV01000007">
    <property type="protein sequence ID" value="KEF55794.1"/>
    <property type="molecule type" value="Genomic_DNA"/>
</dbReference>
<dbReference type="HOGENOM" id="CLU_1151694_0_0_1"/>
<dbReference type="RefSeq" id="XP_013258384.1">
    <property type="nucleotide sequence ID" value="XM_013402930.1"/>
</dbReference>
<dbReference type="VEuPathDB" id="FungiDB:A1O9_08545"/>
<evidence type="ECO:0000313" key="3">
    <source>
        <dbReference type="Proteomes" id="UP000027920"/>
    </source>
</evidence>
<keyword evidence="1" id="KW-0812">Transmembrane</keyword>